<sequence>MGKTLDVLLGRSFKTSKFKNLINLAVTRIDMLKNQHQARCSQARSDTTQLLNLGHQERALLRVEHVIKERNMLDVFVMMEGYFHILVERLVLIENNKNKECPNEIKEAIASLIFATSRIGEFPELQDLRSIFSSRYGKEFAANADVIRPNCGVNTTLIQKLSTRHPSLESKIKLLKEIASEIGITLHLEVEEPLTEEKREWNQWQNQSQTNAPSKIDDTKLQDRTADVIEERDETEREEKFSRPHRRKKNYSSVASAAQAAFESAAVAAAAARAAIALSRKEKQDSSGDGQSSSSTPRRKANRSWSPRLGNHIGTSRFGEDKHSSDKFSFNNIRPIENSGSDSEIQERSQHFGQQRTRKEKFRRSLSTSSLDSTGESMKDGTISFNYLRSKSKPPEKFVFYESDYKTSNECARKSPSFRHYGFRGNDKFSLPIIEFPKTSQSTVTDSEEDFDRRHVSIERRPVYVKNGKRHG</sequence>
<dbReference type="Pfam" id="PF03398">
    <property type="entry name" value="Ist1"/>
    <property type="match status" value="1"/>
</dbReference>
<dbReference type="InParanoid" id="A0A2G5D923"/>
<evidence type="ECO:0000313" key="3">
    <source>
        <dbReference type="EMBL" id="PIA39697.1"/>
    </source>
</evidence>
<dbReference type="InterPro" id="IPR042277">
    <property type="entry name" value="IST1-like"/>
</dbReference>
<gene>
    <name evidence="3" type="ORF">AQUCO_02600265v1</name>
</gene>
<feature type="compositionally biased region" description="Basic and acidic residues" evidence="2">
    <location>
        <begin position="215"/>
        <end position="242"/>
    </location>
</feature>
<dbReference type="OrthoDB" id="29853at2759"/>
<dbReference type="AlphaFoldDB" id="A0A2G5D923"/>
<evidence type="ECO:0000313" key="4">
    <source>
        <dbReference type="Proteomes" id="UP000230069"/>
    </source>
</evidence>
<feature type="region of interest" description="Disordered" evidence="2">
    <location>
        <begin position="199"/>
        <end position="251"/>
    </location>
</feature>
<feature type="region of interest" description="Disordered" evidence="2">
    <location>
        <begin position="279"/>
        <end position="388"/>
    </location>
</feature>
<proteinExistence type="inferred from homology"/>
<dbReference type="EMBL" id="KZ305043">
    <property type="protein sequence ID" value="PIA39697.1"/>
    <property type="molecule type" value="Genomic_DNA"/>
</dbReference>
<dbReference type="InterPro" id="IPR005061">
    <property type="entry name" value="Ist1"/>
</dbReference>
<feature type="compositionally biased region" description="Polar residues" evidence="2">
    <location>
        <begin position="327"/>
        <end position="343"/>
    </location>
</feature>
<dbReference type="Proteomes" id="UP000230069">
    <property type="component" value="Unassembled WGS sequence"/>
</dbReference>
<dbReference type="PANTHER" id="PTHR12161">
    <property type="entry name" value="IST1 FAMILY MEMBER"/>
    <property type="match status" value="1"/>
</dbReference>
<reference evidence="3 4" key="1">
    <citation type="submission" date="2017-09" db="EMBL/GenBank/DDBJ databases">
        <title>WGS assembly of Aquilegia coerulea Goldsmith.</title>
        <authorList>
            <person name="Hodges S."/>
            <person name="Kramer E."/>
            <person name="Nordborg M."/>
            <person name="Tomkins J."/>
            <person name="Borevitz J."/>
            <person name="Derieg N."/>
            <person name="Yan J."/>
            <person name="Mihaltcheva S."/>
            <person name="Hayes R.D."/>
            <person name="Rokhsar D."/>
        </authorList>
    </citation>
    <scope>NUCLEOTIDE SEQUENCE [LARGE SCALE GENOMIC DNA]</scope>
    <source>
        <strain evidence="4">cv. Goldsmith</strain>
    </source>
</reference>
<accession>A0A2G5D923</accession>
<keyword evidence="4" id="KW-1185">Reference proteome</keyword>
<evidence type="ECO:0000256" key="2">
    <source>
        <dbReference type="SAM" id="MobiDB-lite"/>
    </source>
</evidence>
<feature type="compositionally biased region" description="Polar residues" evidence="2">
    <location>
        <begin position="202"/>
        <end position="213"/>
    </location>
</feature>
<evidence type="ECO:0000256" key="1">
    <source>
        <dbReference type="ARBA" id="ARBA00005536"/>
    </source>
</evidence>
<evidence type="ECO:0008006" key="5">
    <source>
        <dbReference type="Google" id="ProtNLM"/>
    </source>
</evidence>
<dbReference type="STRING" id="218851.A0A2G5D923"/>
<protein>
    <recommendedName>
        <fullName evidence="5">IST1-like protein</fullName>
    </recommendedName>
</protein>
<feature type="compositionally biased region" description="Low complexity" evidence="2">
    <location>
        <begin position="365"/>
        <end position="374"/>
    </location>
</feature>
<organism evidence="3 4">
    <name type="scientific">Aquilegia coerulea</name>
    <name type="common">Rocky mountain columbine</name>
    <dbReference type="NCBI Taxonomy" id="218851"/>
    <lineage>
        <taxon>Eukaryota</taxon>
        <taxon>Viridiplantae</taxon>
        <taxon>Streptophyta</taxon>
        <taxon>Embryophyta</taxon>
        <taxon>Tracheophyta</taxon>
        <taxon>Spermatophyta</taxon>
        <taxon>Magnoliopsida</taxon>
        <taxon>Ranunculales</taxon>
        <taxon>Ranunculaceae</taxon>
        <taxon>Thalictroideae</taxon>
        <taxon>Aquilegia</taxon>
    </lineage>
</organism>
<dbReference type="FunCoup" id="A0A2G5D923">
    <property type="interactions" value="675"/>
</dbReference>
<dbReference type="PANTHER" id="PTHR12161:SF16">
    <property type="entry name" value="REGULATOR OF VPS4 ACTIVITY IN THE MVB PATHWAY PROTEIN"/>
    <property type="match status" value="1"/>
</dbReference>
<name>A0A2G5D923_AQUCA</name>
<dbReference type="FunFam" id="1.20.1260.60:FF:000002">
    <property type="entry name" value="Vacuolar protein sorting-associated protein IST1"/>
    <property type="match status" value="1"/>
</dbReference>
<comment type="similarity">
    <text evidence="1">Belongs to the IST1 family.</text>
</comment>
<dbReference type="Gene3D" id="1.20.1260.60">
    <property type="entry name" value="Vacuolar protein sorting-associated protein Ist1"/>
    <property type="match status" value="1"/>
</dbReference>
<dbReference type="GO" id="GO:0015031">
    <property type="term" value="P:protein transport"/>
    <property type="evidence" value="ECO:0007669"/>
    <property type="project" value="InterPro"/>
</dbReference>